<organism evidence="1 2">
    <name type="scientific">Rhypophila decipiens</name>
    <dbReference type="NCBI Taxonomy" id="261697"/>
    <lineage>
        <taxon>Eukaryota</taxon>
        <taxon>Fungi</taxon>
        <taxon>Dikarya</taxon>
        <taxon>Ascomycota</taxon>
        <taxon>Pezizomycotina</taxon>
        <taxon>Sordariomycetes</taxon>
        <taxon>Sordariomycetidae</taxon>
        <taxon>Sordariales</taxon>
        <taxon>Naviculisporaceae</taxon>
        <taxon>Rhypophila</taxon>
    </lineage>
</organism>
<dbReference type="AlphaFoldDB" id="A0AAN6Y3N8"/>
<evidence type="ECO:0000313" key="2">
    <source>
        <dbReference type="Proteomes" id="UP001301769"/>
    </source>
</evidence>
<dbReference type="Proteomes" id="UP001301769">
    <property type="component" value="Unassembled WGS sequence"/>
</dbReference>
<proteinExistence type="predicted"/>
<gene>
    <name evidence="1" type="ORF">QBC37DRAFT_50328</name>
</gene>
<evidence type="ECO:0000313" key="1">
    <source>
        <dbReference type="EMBL" id="KAK4209552.1"/>
    </source>
</evidence>
<name>A0AAN6Y3N8_9PEZI</name>
<comment type="caution">
    <text evidence="1">The sequence shown here is derived from an EMBL/GenBank/DDBJ whole genome shotgun (WGS) entry which is preliminary data.</text>
</comment>
<keyword evidence="2" id="KW-1185">Reference proteome</keyword>
<reference evidence="1" key="1">
    <citation type="journal article" date="2023" name="Mol. Phylogenet. Evol.">
        <title>Genome-scale phylogeny and comparative genomics of the fungal order Sordariales.</title>
        <authorList>
            <person name="Hensen N."/>
            <person name="Bonometti L."/>
            <person name="Westerberg I."/>
            <person name="Brannstrom I.O."/>
            <person name="Guillou S."/>
            <person name="Cros-Aarteil S."/>
            <person name="Calhoun S."/>
            <person name="Haridas S."/>
            <person name="Kuo A."/>
            <person name="Mondo S."/>
            <person name="Pangilinan J."/>
            <person name="Riley R."/>
            <person name="LaButti K."/>
            <person name="Andreopoulos B."/>
            <person name="Lipzen A."/>
            <person name="Chen C."/>
            <person name="Yan M."/>
            <person name="Daum C."/>
            <person name="Ng V."/>
            <person name="Clum A."/>
            <person name="Steindorff A."/>
            <person name="Ohm R.A."/>
            <person name="Martin F."/>
            <person name="Silar P."/>
            <person name="Natvig D.O."/>
            <person name="Lalanne C."/>
            <person name="Gautier V."/>
            <person name="Ament-Velasquez S.L."/>
            <person name="Kruys A."/>
            <person name="Hutchinson M.I."/>
            <person name="Powell A.J."/>
            <person name="Barry K."/>
            <person name="Miller A.N."/>
            <person name="Grigoriev I.V."/>
            <person name="Debuchy R."/>
            <person name="Gladieux P."/>
            <person name="Hiltunen Thoren M."/>
            <person name="Johannesson H."/>
        </authorList>
    </citation>
    <scope>NUCLEOTIDE SEQUENCE</scope>
    <source>
        <strain evidence="1">PSN293</strain>
    </source>
</reference>
<sequence>MRIFAELAEQLRALSLAHGIGATVVEEVPGPGSTQPTAETLSEEILPFHEILEGIQSILAAAQDQEGVFAYNDAKEIADALFVLLQTVISDQFLVSLPRFTAAYRSWCETCTKHDLADLRHNLKAVQGTLMSSRKVSVNVPSKREHPTGIVDRNLWKWRSYDIGFGVVSFASAERAWKVWPVDSQSTPDALKSSTDDVEETEMRISFVPRLDLPQKLDGFQTVIRQSHCYDGTRSAIPRLSVNHILPADSNESSLLCNQAICENFKRC</sequence>
<reference evidence="1" key="2">
    <citation type="submission" date="2023-05" db="EMBL/GenBank/DDBJ databases">
        <authorList>
            <consortium name="Lawrence Berkeley National Laboratory"/>
            <person name="Steindorff A."/>
            <person name="Hensen N."/>
            <person name="Bonometti L."/>
            <person name="Westerberg I."/>
            <person name="Brannstrom I.O."/>
            <person name="Guillou S."/>
            <person name="Cros-Aarteil S."/>
            <person name="Calhoun S."/>
            <person name="Haridas S."/>
            <person name="Kuo A."/>
            <person name="Mondo S."/>
            <person name="Pangilinan J."/>
            <person name="Riley R."/>
            <person name="Labutti K."/>
            <person name="Andreopoulos B."/>
            <person name="Lipzen A."/>
            <person name="Chen C."/>
            <person name="Yanf M."/>
            <person name="Daum C."/>
            <person name="Ng V."/>
            <person name="Clum A."/>
            <person name="Ohm R."/>
            <person name="Martin F."/>
            <person name="Silar P."/>
            <person name="Natvig D."/>
            <person name="Lalanne C."/>
            <person name="Gautier V."/>
            <person name="Ament-Velasquez S.L."/>
            <person name="Kruys A."/>
            <person name="Hutchinson M.I."/>
            <person name="Powell A.J."/>
            <person name="Barry K."/>
            <person name="Miller A.N."/>
            <person name="Grigoriev I.V."/>
            <person name="Debuchy R."/>
            <person name="Gladieux P."/>
            <person name="Thoren M.H."/>
            <person name="Johannesson H."/>
        </authorList>
    </citation>
    <scope>NUCLEOTIDE SEQUENCE</scope>
    <source>
        <strain evidence="1">PSN293</strain>
    </source>
</reference>
<accession>A0AAN6Y3N8</accession>
<protein>
    <submittedName>
        <fullName evidence="1">Uncharacterized protein</fullName>
    </submittedName>
</protein>
<dbReference type="EMBL" id="MU858201">
    <property type="protein sequence ID" value="KAK4209552.1"/>
    <property type="molecule type" value="Genomic_DNA"/>
</dbReference>